<evidence type="ECO:0000313" key="4">
    <source>
        <dbReference type="Proteomes" id="UP001610446"/>
    </source>
</evidence>
<comment type="caution">
    <text evidence="3">The sequence shown here is derived from an EMBL/GenBank/DDBJ whole genome shotgun (WGS) entry which is preliminary data.</text>
</comment>
<evidence type="ECO:0000256" key="1">
    <source>
        <dbReference type="ARBA" id="ARBA00010058"/>
    </source>
</evidence>
<dbReference type="EMBL" id="JBFXLU010000058">
    <property type="protein sequence ID" value="KAL2847160.1"/>
    <property type="molecule type" value="Genomic_DNA"/>
</dbReference>
<dbReference type="SMART" id="SM00392">
    <property type="entry name" value="PROF"/>
    <property type="match status" value="1"/>
</dbReference>
<accession>A0ABR4K4B1</accession>
<evidence type="ECO:0000256" key="2">
    <source>
        <dbReference type="RuleBase" id="RU003909"/>
    </source>
</evidence>
<name>A0ABR4K4B1_9EURO</name>
<keyword evidence="4" id="KW-1185">Reference proteome</keyword>
<organism evidence="3 4">
    <name type="scientific">Aspergillus pseudoustus</name>
    <dbReference type="NCBI Taxonomy" id="1810923"/>
    <lineage>
        <taxon>Eukaryota</taxon>
        <taxon>Fungi</taxon>
        <taxon>Dikarya</taxon>
        <taxon>Ascomycota</taxon>
        <taxon>Pezizomycotina</taxon>
        <taxon>Eurotiomycetes</taxon>
        <taxon>Eurotiomycetidae</taxon>
        <taxon>Eurotiales</taxon>
        <taxon>Aspergillaceae</taxon>
        <taxon>Aspergillus</taxon>
        <taxon>Aspergillus subgen. Nidulantes</taxon>
    </lineage>
</organism>
<keyword evidence="2" id="KW-0009">Actin-binding</keyword>
<reference evidence="3 4" key="1">
    <citation type="submission" date="2024-07" db="EMBL/GenBank/DDBJ databases">
        <title>Section-level genome sequencing and comparative genomics of Aspergillus sections Usti and Cavernicolus.</title>
        <authorList>
            <consortium name="Lawrence Berkeley National Laboratory"/>
            <person name="Nybo J.L."/>
            <person name="Vesth T.C."/>
            <person name="Theobald S."/>
            <person name="Frisvad J.C."/>
            <person name="Larsen T.O."/>
            <person name="Kjaerboelling I."/>
            <person name="Rothschild-Mancinelli K."/>
            <person name="Lyhne E.K."/>
            <person name="Kogle M.E."/>
            <person name="Barry K."/>
            <person name="Clum A."/>
            <person name="Na H."/>
            <person name="Ledsgaard L."/>
            <person name="Lin J."/>
            <person name="Lipzen A."/>
            <person name="Kuo A."/>
            <person name="Riley R."/>
            <person name="Mondo S."/>
            <person name="Labutti K."/>
            <person name="Haridas S."/>
            <person name="Pangalinan J."/>
            <person name="Salamov A.A."/>
            <person name="Simmons B.A."/>
            <person name="Magnuson J.K."/>
            <person name="Chen J."/>
            <person name="Drula E."/>
            <person name="Henrissat B."/>
            <person name="Wiebenga A."/>
            <person name="Lubbers R.J."/>
            <person name="Gomes A.C."/>
            <person name="Makela M.R."/>
            <person name="Stajich J."/>
            <person name="Grigoriev I.V."/>
            <person name="Mortensen U.H."/>
            <person name="De Vries R.P."/>
            <person name="Baker S.E."/>
            <person name="Andersen M.R."/>
        </authorList>
    </citation>
    <scope>NUCLEOTIDE SEQUENCE [LARGE SCALE GENOMIC DNA]</scope>
    <source>
        <strain evidence="3 4">CBS 123904</strain>
    </source>
</reference>
<dbReference type="Gene3D" id="3.30.450.30">
    <property type="entry name" value="Dynein light chain 2a, cytoplasmic"/>
    <property type="match status" value="1"/>
</dbReference>
<dbReference type="InterPro" id="IPR005455">
    <property type="entry name" value="PFN_euk"/>
</dbReference>
<dbReference type="InterPro" id="IPR036140">
    <property type="entry name" value="PFN_sf"/>
</dbReference>
<dbReference type="InterPro" id="IPR027310">
    <property type="entry name" value="Profilin_CS"/>
</dbReference>
<dbReference type="SUPFAM" id="SSF55770">
    <property type="entry name" value="Profilin (actin-binding protein)"/>
    <property type="match status" value="1"/>
</dbReference>
<dbReference type="Proteomes" id="UP001610446">
    <property type="component" value="Unassembled WGS sequence"/>
</dbReference>
<sequence>MASWQAYLDPVLASGNLQAGAIIQCDNSQIVAQSPGFQMAAADVQGLTNSLGYYGSSSSFYATRPSINGVVFTPSDYQPGEGFSYRNGSTVVSVYKSNTMAVLGVYSSNASGTAIFRLSGLADWLKSNGY</sequence>
<evidence type="ECO:0000313" key="3">
    <source>
        <dbReference type="EMBL" id="KAL2847160.1"/>
    </source>
</evidence>
<dbReference type="Pfam" id="PF00235">
    <property type="entry name" value="Profilin"/>
    <property type="match status" value="1"/>
</dbReference>
<dbReference type="PROSITE" id="PS00414">
    <property type="entry name" value="PROFILIN"/>
    <property type="match status" value="1"/>
</dbReference>
<dbReference type="InterPro" id="IPR048278">
    <property type="entry name" value="PFN"/>
</dbReference>
<comment type="similarity">
    <text evidence="1 2">Belongs to the profilin family.</text>
</comment>
<proteinExistence type="inferred from homology"/>
<protein>
    <recommendedName>
        <fullName evidence="2">Profilin</fullName>
    </recommendedName>
</protein>
<gene>
    <name evidence="3" type="ORF">BJY01DRAFT_212805</name>
</gene>